<sequence length="369" mass="38871">MKQLFQDMLGEATRLTRTGHLLEATELIQRTLRGQSAPTPHDKPAATSHRDAGWIVDAEARFIDDAPELAVPVGTSQAGTSSDEQWLLGSYSHGGRQLAYRLYVPPSSALEAGPRPLILMLHGCTQGPQDFAAGTRMNDQARSAGVLVLYPEQTQHANSQRCWNWFKAQHQQRGRGEPALLAGLTRQVMADHGADASRVYVAGLSAGGAMADILGRTYPELFAAVGVHSGLAAGAASNLPSALEAMRRGAASGSASGPSVCPVIVFHGDADTTVHHDNGAAVVHAARSAQSPTGAPRVSQGHAPNRQRFTRSAYIAADGSTAIEHWQLHGAGHAWSGGSAAGSYTAPGGIDASAEMLRFFLSHQRARNC</sequence>
<dbReference type="SUPFAM" id="SSF53474">
    <property type="entry name" value="alpha/beta-Hydrolases"/>
    <property type="match status" value="1"/>
</dbReference>
<dbReference type="EMBL" id="FNPE01000042">
    <property type="protein sequence ID" value="SDZ60598.1"/>
    <property type="molecule type" value="Genomic_DNA"/>
</dbReference>
<gene>
    <name evidence="3" type="ORF">SAMN05421547_14249</name>
</gene>
<dbReference type="InterPro" id="IPR029058">
    <property type="entry name" value="AB_hydrolase_fold"/>
</dbReference>
<protein>
    <submittedName>
        <fullName evidence="3">Esterase, PHB depolymerase family</fullName>
    </submittedName>
</protein>
<evidence type="ECO:0000313" key="4">
    <source>
        <dbReference type="Proteomes" id="UP000183417"/>
    </source>
</evidence>
<organism evidence="3 4">
    <name type="scientific">Delftia lacustris</name>
    <dbReference type="NCBI Taxonomy" id="558537"/>
    <lineage>
        <taxon>Bacteria</taxon>
        <taxon>Pseudomonadati</taxon>
        <taxon>Pseudomonadota</taxon>
        <taxon>Betaproteobacteria</taxon>
        <taxon>Burkholderiales</taxon>
        <taxon>Comamonadaceae</taxon>
        <taxon>Delftia</taxon>
    </lineage>
</organism>
<dbReference type="Gene3D" id="3.40.50.1820">
    <property type="entry name" value="alpha/beta hydrolase"/>
    <property type="match status" value="1"/>
</dbReference>
<dbReference type="InterPro" id="IPR010126">
    <property type="entry name" value="Esterase_phb"/>
</dbReference>
<evidence type="ECO:0000313" key="3">
    <source>
        <dbReference type="EMBL" id="SDZ60598.1"/>
    </source>
</evidence>
<dbReference type="Pfam" id="PF10503">
    <property type="entry name" value="Esterase_PHB"/>
    <property type="match status" value="1"/>
</dbReference>
<dbReference type="PANTHER" id="PTHR43037">
    <property type="entry name" value="UNNAMED PRODUCT-RELATED"/>
    <property type="match status" value="1"/>
</dbReference>
<dbReference type="GO" id="GO:0005576">
    <property type="term" value="C:extracellular region"/>
    <property type="evidence" value="ECO:0007669"/>
    <property type="project" value="InterPro"/>
</dbReference>
<dbReference type="GeneID" id="94691429"/>
<dbReference type="RefSeq" id="WP_074924211.1">
    <property type="nucleotide sequence ID" value="NZ_CP141274.1"/>
</dbReference>
<dbReference type="PANTHER" id="PTHR43037:SF1">
    <property type="entry name" value="BLL1128 PROTEIN"/>
    <property type="match status" value="1"/>
</dbReference>
<dbReference type="GO" id="GO:0016787">
    <property type="term" value="F:hydrolase activity"/>
    <property type="evidence" value="ECO:0007669"/>
    <property type="project" value="UniProtKB-KW"/>
</dbReference>
<dbReference type="Proteomes" id="UP000183417">
    <property type="component" value="Unassembled WGS sequence"/>
</dbReference>
<reference evidence="3 4" key="1">
    <citation type="submission" date="2016-10" db="EMBL/GenBank/DDBJ databases">
        <authorList>
            <person name="de Groot N.N."/>
        </authorList>
    </citation>
    <scope>NUCLEOTIDE SEQUENCE [LARGE SCALE GENOMIC DNA]</scope>
    <source>
        <strain evidence="3 4">LMG 24775</strain>
    </source>
</reference>
<dbReference type="InterPro" id="IPR050955">
    <property type="entry name" value="Plant_Biomass_Hydrol_Est"/>
</dbReference>
<keyword evidence="2" id="KW-0378">Hydrolase</keyword>
<evidence type="ECO:0000256" key="2">
    <source>
        <dbReference type="ARBA" id="ARBA00022801"/>
    </source>
</evidence>
<dbReference type="NCBIfam" id="TIGR01840">
    <property type="entry name" value="esterase_phb"/>
    <property type="match status" value="1"/>
</dbReference>
<keyword evidence="1" id="KW-0732">Signal</keyword>
<name>A0A1H3UE01_9BURK</name>
<proteinExistence type="predicted"/>
<evidence type="ECO:0000256" key="1">
    <source>
        <dbReference type="ARBA" id="ARBA00022729"/>
    </source>
</evidence>
<accession>A0A1H3UE01</accession>
<dbReference type="AlphaFoldDB" id="A0A1H3UE01"/>